<reference evidence="2" key="1">
    <citation type="journal article" date="2015" name="BMC Evol. Biol.">
        <title>Chloroplast phylogenomic analysis of chlorophyte green algae identifies a novel lineage sister to the Sphaeropleales (Chlorophyceae).</title>
        <authorList>
            <person name="Lemieux C."/>
            <person name="Vincent A.T."/>
            <person name="Labarre A."/>
            <person name="Otis C."/>
            <person name="Turmel M."/>
        </authorList>
    </citation>
    <scope>NUCLEOTIDE SEQUENCE</scope>
</reference>
<evidence type="ECO:0000259" key="1">
    <source>
        <dbReference type="PROSITE" id="PS50164"/>
    </source>
</evidence>
<dbReference type="PROSITE" id="PS50164">
    <property type="entry name" value="GIY_YIG"/>
    <property type="match status" value="1"/>
</dbReference>
<keyword evidence="2" id="KW-0378">Hydrolase</keyword>
<dbReference type="RefSeq" id="YP_009185280.1">
    <property type="nucleotide sequence ID" value="NC_028587.1"/>
</dbReference>
<accession>A0A0S2LQG8</accession>
<geneLocation type="chloroplast" evidence="2"/>
<keyword evidence="2" id="KW-0255">Endonuclease</keyword>
<feature type="domain" description="GIY-YIG" evidence="1">
    <location>
        <begin position="63"/>
        <end position="159"/>
    </location>
</feature>
<organism evidence="2">
    <name type="scientific">Phacotus lenticularis</name>
    <dbReference type="NCBI Taxonomy" id="52965"/>
    <lineage>
        <taxon>Eukaryota</taxon>
        <taxon>Viridiplantae</taxon>
        <taxon>Chlorophyta</taxon>
        <taxon>core chlorophytes</taxon>
        <taxon>Chlorophyceae</taxon>
        <taxon>CS clade</taxon>
        <taxon>Chlamydomonadales</taxon>
        <taxon>Phacotaceae</taxon>
        <taxon>Phacotus</taxon>
    </lineage>
</organism>
<protein>
    <submittedName>
        <fullName evidence="2">Putative GIY-YIG homing endonuclease</fullName>
    </submittedName>
</protein>
<dbReference type="EMBL" id="KT625422">
    <property type="protein sequence ID" value="ALO63636.1"/>
    <property type="molecule type" value="Genomic_DNA"/>
</dbReference>
<keyword evidence="2" id="KW-0540">Nuclease</keyword>
<gene>
    <name evidence="2" type="primary">orf382</name>
</gene>
<name>A0A0S2LQG8_9CHLO</name>
<sequence length="382" mass="43478">MLPQQVKKRSNLVNTRTIILEQAWSERQTQEGYNNLKKSGYSKVLNKCLNPNHQMVQGNTFYNGPGVYVIFCTKNNYMYFGESENVTFRVGMHMNELKLNQSRITPLQHDWNKYGGPRSFRFLLLCAGPTWYNAQSRRVKEREFINLCPERCYNLKFNPAKVKNNLLQQKALAPQPTVTPVTNTNTNNIISSPFIKKQPEKDLTKINPPQPITINGKTFPSLTQAAAANNISRGTLQYRLNQGLELIKPSSVTQIQTSSSQTVTPNSVKQNQKVTLQPSDYKIVFRGVLYNSTTEATALTGVHRSTVYRALKDENVTDTYYSDLTGNKLESNPVRKQKFLIEGKTYASIGEAITATGLLRDVIYRRCSSDNLYYPNWSTFVE</sequence>
<dbReference type="InterPro" id="IPR035901">
    <property type="entry name" value="GIY-YIG_endonuc_sf"/>
</dbReference>
<dbReference type="GO" id="GO:0004519">
    <property type="term" value="F:endonuclease activity"/>
    <property type="evidence" value="ECO:0007669"/>
    <property type="project" value="UniProtKB-KW"/>
</dbReference>
<keyword evidence="2" id="KW-0934">Plastid</keyword>
<dbReference type="Gene3D" id="3.40.1440.10">
    <property type="entry name" value="GIY-YIG endonuclease"/>
    <property type="match status" value="1"/>
</dbReference>
<proteinExistence type="predicted"/>
<evidence type="ECO:0000313" key="2">
    <source>
        <dbReference type="EMBL" id="ALO63636.1"/>
    </source>
</evidence>
<dbReference type="GeneID" id="26379171"/>
<dbReference type="AlphaFoldDB" id="A0A0S2LQG8"/>
<dbReference type="InterPro" id="IPR000305">
    <property type="entry name" value="GIY-YIG_endonuc"/>
</dbReference>
<dbReference type="Pfam" id="PF01541">
    <property type="entry name" value="GIY-YIG"/>
    <property type="match status" value="1"/>
</dbReference>
<keyword evidence="2" id="KW-0150">Chloroplast</keyword>
<dbReference type="SUPFAM" id="SSF82771">
    <property type="entry name" value="GIY-YIG endonuclease"/>
    <property type="match status" value="1"/>
</dbReference>